<protein>
    <submittedName>
        <fullName evidence="1">Transcriptional regulator</fullName>
    </submittedName>
</protein>
<gene>
    <name evidence="1" type="ORF">NCTC9601_04945</name>
</gene>
<dbReference type="EMBL" id="UASN01000022">
    <property type="protein sequence ID" value="SQC17828.1"/>
    <property type="molecule type" value="Genomic_DNA"/>
</dbReference>
<dbReference type="Proteomes" id="UP000251123">
    <property type="component" value="Unassembled WGS sequence"/>
</dbReference>
<sequence length="74" mass="8359">MPRGWGWPAYCIIRRWMACATGSSVCCWKTSSRIRRRSICCIPLGIWRRLSCAKFIDFAAPALRQALLRIAGAA</sequence>
<reference evidence="1 2" key="1">
    <citation type="submission" date="2018-06" db="EMBL/GenBank/DDBJ databases">
        <authorList>
            <consortium name="Pathogen Informatics"/>
            <person name="Doyle S."/>
        </authorList>
    </citation>
    <scope>NUCLEOTIDE SEQUENCE [LARGE SCALE GENOMIC DNA]</scope>
    <source>
        <strain evidence="1 2">NCTC9601</strain>
    </source>
</reference>
<dbReference type="AlphaFoldDB" id="A0A2X3CLP6"/>
<accession>A0A2X3CLP6</accession>
<evidence type="ECO:0000313" key="2">
    <source>
        <dbReference type="Proteomes" id="UP000251123"/>
    </source>
</evidence>
<name>A0A2X3CLP6_KLEPN</name>
<organism evidence="1 2">
    <name type="scientific">Klebsiella pneumoniae</name>
    <dbReference type="NCBI Taxonomy" id="573"/>
    <lineage>
        <taxon>Bacteria</taxon>
        <taxon>Pseudomonadati</taxon>
        <taxon>Pseudomonadota</taxon>
        <taxon>Gammaproteobacteria</taxon>
        <taxon>Enterobacterales</taxon>
        <taxon>Enterobacteriaceae</taxon>
        <taxon>Klebsiella/Raoultella group</taxon>
        <taxon>Klebsiella</taxon>
        <taxon>Klebsiella pneumoniae complex</taxon>
    </lineage>
</organism>
<proteinExistence type="predicted"/>
<evidence type="ECO:0000313" key="1">
    <source>
        <dbReference type="EMBL" id="SQC17828.1"/>
    </source>
</evidence>